<dbReference type="EMBL" id="AOHU01000019">
    <property type="protein sequence ID" value="ELY37394.1"/>
    <property type="molecule type" value="Genomic_DNA"/>
</dbReference>
<accession>L9VJT5</accession>
<sequence>MVTIRSRAEYYCNRTQASRIRVGGDGTVDAAETVGGAATVGGTDRAAEFAGTAPPPVERSVVSVNGRVAAGLFVLLGLLWGSSFVAIEVGLAYFPPLQFAALRFFLAGLIVLGYAAVSTDYWRPHSRTDWTLVGVSGGLLIGAHHAFLYLGQEHVPGAVAAIVISLGPVLTALFATGILGDRISPLGVLGFGFGFLGVGLVARPDPSALLSSDVVGVATVLVASACFALGAVLTRPFSSDIPARTLQAWAMLFGAALLSVAGVATGESLATIEWSGVAVGSLLYLAVVSGAGAFLIYFELLGCFGPTQINLIGYLEPVSATLLSWAFLGQLIDAVTALGFVSIFAGFALIKRRALGELVAGARDGSAE</sequence>
<feature type="transmembrane region" description="Helical" evidence="5">
    <location>
        <begin position="214"/>
        <end position="234"/>
    </location>
</feature>
<feature type="transmembrane region" description="Helical" evidence="5">
    <location>
        <begin position="186"/>
        <end position="202"/>
    </location>
</feature>
<evidence type="ECO:0000256" key="3">
    <source>
        <dbReference type="ARBA" id="ARBA00022989"/>
    </source>
</evidence>
<feature type="transmembrane region" description="Helical" evidence="5">
    <location>
        <begin position="246"/>
        <end position="265"/>
    </location>
</feature>
<evidence type="ECO:0000313" key="7">
    <source>
        <dbReference type="EMBL" id="ELY37394.1"/>
    </source>
</evidence>
<keyword evidence="3 5" id="KW-1133">Transmembrane helix</keyword>
<comment type="subcellular location">
    <subcellularLocation>
        <location evidence="1">Membrane</location>
        <topology evidence="1">Multi-pass membrane protein</topology>
    </subcellularLocation>
</comment>
<dbReference type="Proteomes" id="UP000011532">
    <property type="component" value="Unassembled WGS sequence"/>
</dbReference>
<evidence type="ECO:0000259" key="6">
    <source>
        <dbReference type="Pfam" id="PF00892"/>
    </source>
</evidence>
<reference evidence="8" key="1">
    <citation type="submission" date="2012-11" db="EMBL/GenBank/DDBJ databases">
        <authorList>
            <person name="Becker E.A."/>
            <person name="Seitzer P."/>
            <person name="Tritt A."/>
            <person name="Larsen D."/>
            <person name="Yao A."/>
            <person name="Wu D."/>
            <person name="Darling A."/>
            <person name="Eisen J.A."/>
            <person name="Facciotti M.T."/>
        </authorList>
    </citation>
    <scope>NUCLEOTIDE SEQUENCE [LARGE SCALE GENOMIC DNA]</scope>
    <source>
        <strain evidence="8">ATCC 29605 / DSM 3757 / JCM 8879 / NBRC 14742 / NCIMB 2012 / VKM B-1768 / DS2</strain>
    </source>
</reference>
<feature type="transmembrane region" description="Helical" evidence="5">
    <location>
        <begin position="68"/>
        <end position="94"/>
    </location>
</feature>
<evidence type="ECO:0000313" key="8">
    <source>
        <dbReference type="Proteomes" id="UP000011532"/>
    </source>
</evidence>
<evidence type="ECO:0000256" key="5">
    <source>
        <dbReference type="SAM" id="Phobius"/>
    </source>
</evidence>
<feature type="transmembrane region" description="Helical" evidence="5">
    <location>
        <begin position="130"/>
        <end position="151"/>
    </location>
</feature>
<comment type="caution">
    <text evidence="7">The sequence shown here is derived from an EMBL/GenBank/DDBJ whole genome shotgun (WGS) entry which is preliminary data.</text>
</comment>
<dbReference type="PATRIC" id="fig|309800.29.peg.160"/>
<feature type="transmembrane region" description="Helical" evidence="5">
    <location>
        <begin position="309"/>
        <end position="328"/>
    </location>
</feature>
<dbReference type="PANTHER" id="PTHR32322:SF2">
    <property type="entry name" value="EAMA DOMAIN-CONTAINING PROTEIN"/>
    <property type="match status" value="1"/>
</dbReference>
<proteinExistence type="predicted"/>
<protein>
    <recommendedName>
        <fullName evidence="6">EamA domain-containing protein</fullName>
    </recommendedName>
</protein>
<keyword evidence="2 5" id="KW-0812">Transmembrane</keyword>
<feature type="transmembrane region" description="Helical" evidence="5">
    <location>
        <begin position="334"/>
        <end position="350"/>
    </location>
</feature>
<feature type="transmembrane region" description="Helical" evidence="5">
    <location>
        <begin position="277"/>
        <end position="297"/>
    </location>
</feature>
<keyword evidence="4 5" id="KW-0472">Membrane</keyword>
<dbReference type="Pfam" id="PF00892">
    <property type="entry name" value="EamA"/>
    <property type="match status" value="2"/>
</dbReference>
<name>L9VJT5_HALVD</name>
<evidence type="ECO:0000256" key="1">
    <source>
        <dbReference type="ARBA" id="ARBA00004141"/>
    </source>
</evidence>
<feature type="transmembrane region" description="Helical" evidence="5">
    <location>
        <begin position="100"/>
        <end position="118"/>
    </location>
</feature>
<organism evidence="7 8">
    <name type="scientific">Haloferax volcanii (strain ATCC 29605 / DSM 3757 / JCM 8879 / NBRC 14742 / NCIMB 2012 / VKM B-1768 / DS2)</name>
    <name type="common">Halobacterium volcanii</name>
    <dbReference type="NCBI Taxonomy" id="309800"/>
    <lineage>
        <taxon>Archaea</taxon>
        <taxon>Methanobacteriati</taxon>
        <taxon>Methanobacteriota</taxon>
        <taxon>Stenosarchaea group</taxon>
        <taxon>Halobacteria</taxon>
        <taxon>Halobacteriales</taxon>
        <taxon>Haloferacaceae</taxon>
        <taxon>Haloferax</taxon>
    </lineage>
</organism>
<evidence type="ECO:0000256" key="4">
    <source>
        <dbReference type="ARBA" id="ARBA00023136"/>
    </source>
</evidence>
<dbReference type="InterPro" id="IPR050638">
    <property type="entry name" value="AA-Vitamin_Transporters"/>
</dbReference>
<dbReference type="InterPro" id="IPR037185">
    <property type="entry name" value="EmrE-like"/>
</dbReference>
<dbReference type="AlphaFoldDB" id="L9VJT5"/>
<gene>
    <name evidence="7" type="ORF">C498_00880</name>
</gene>
<reference evidence="7 8" key="2">
    <citation type="journal article" date="2014" name="PLoS Genet.">
        <title>Phylogenetically driven sequencing of extremely halophilic archaea reveals strategies for static and dynamic osmo-response.</title>
        <authorList>
            <person name="Becker E.A."/>
            <person name="Seitzer P.M."/>
            <person name="Tritt A."/>
            <person name="Larsen D."/>
            <person name="Krusor M."/>
            <person name="Yao A.I."/>
            <person name="Wu D."/>
            <person name="Madern D."/>
            <person name="Eisen J.A."/>
            <person name="Darling A.E."/>
            <person name="Facciotti M.T."/>
        </authorList>
    </citation>
    <scope>NUCLEOTIDE SEQUENCE [LARGE SCALE GENOMIC DNA]</scope>
    <source>
        <strain evidence="8">ATCC 29605 / DSM 3757 / JCM 8879 / NBRC 14742 / NCIMB 2012 / VKM B-1768 / DS2</strain>
    </source>
</reference>
<feature type="domain" description="EamA" evidence="6">
    <location>
        <begin position="216"/>
        <end position="350"/>
    </location>
</feature>
<dbReference type="GO" id="GO:0016020">
    <property type="term" value="C:membrane"/>
    <property type="evidence" value="ECO:0007669"/>
    <property type="project" value="UniProtKB-SubCell"/>
</dbReference>
<feature type="domain" description="EamA" evidence="6">
    <location>
        <begin position="71"/>
        <end position="201"/>
    </location>
</feature>
<dbReference type="InterPro" id="IPR000620">
    <property type="entry name" value="EamA_dom"/>
</dbReference>
<dbReference type="SUPFAM" id="SSF103481">
    <property type="entry name" value="Multidrug resistance efflux transporter EmrE"/>
    <property type="match status" value="2"/>
</dbReference>
<dbReference type="PANTHER" id="PTHR32322">
    <property type="entry name" value="INNER MEMBRANE TRANSPORTER"/>
    <property type="match status" value="1"/>
</dbReference>
<evidence type="ECO:0000256" key="2">
    <source>
        <dbReference type="ARBA" id="ARBA00022692"/>
    </source>
</evidence>
<feature type="transmembrane region" description="Helical" evidence="5">
    <location>
        <begin position="157"/>
        <end position="179"/>
    </location>
</feature>